<feature type="transmembrane region" description="Helical" evidence="3">
    <location>
        <begin position="439"/>
        <end position="462"/>
    </location>
</feature>
<keyword evidence="3" id="KW-0812">Transmembrane</keyword>
<feature type="transmembrane region" description="Helical" evidence="3">
    <location>
        <begin position="319"/>
        <end position="338"/>
    </location>
</feature>
<comment type="caution">
    <text evidence="4">The sequence shown here is derived from an EMBL/GenBank/DDBJ whole genome shotgun (WGS) entry which is preliminary data.</text>
</comment>
<dbReference type="PIRSF" id="PIRSF005690">
    <property type="entry name" value="GerBA"/>
    <property type="match status" value="1"/>
</dbReference>
<reference evidence="4 5" key="1">
    <citation type="journal article" date="2013" name="Genome Announc.">
        <title>Draft Genome Sequence of the Cellulolytic Bacterium Clostridium papyrosolvens C7 (ATCC 700395).</title>
        <authorList>
            <person name="Zepeda V."/>
            <person name="Dassa B."/>
            <person name="Borovok I."/>
            <person name="Lamed R."/>
            <person name="Bayer E.A."/>
            <person name="Cate J.H."/>
        </authorList>
    </citation>
    <scope>NUCLEOTIDE SEQUENCE [LARGE SCALE GENOMIC DNA]</scope>
    <source>
        <strain evidence="4 5">C7</strain>
    </source>
</reference>
<keyword evidence="2 3" id="KW-0472">Membrane</keyword>
<dbReference type="EMBL" id="ATAY01000028">
    <property type="protein sequence ID" value="EPR12302.1"/>
    <property type="molecule type" value="Genomic_DNA"/>
</dbReference>
<dbReference type="PATRIC" id="fig|1330534.3.peg.1680"/>
<gene>
    <name evidence="4" type="ORF">L323_08435</name>
</gene>
<comment type="similarity">
    <text evidence="1">Belongs to the GerABKA family.</text>
</comment>
<evidence type="ECO:0000256" key="1">
    <source>
        <dbReference type="ARBA" id="ARBA00005278"/>
    </source>
</evidence>
<dbReference type="STRING" id="1330534.L323_08435"/>
<dbReference type="Proteomes" id="UP000016860">
    <property type="component" value="Unassembled WGS sequence"/>
</dbReference>
<dbReference type="GO" id="GO:0016020">
    <property type="term" value="C:membrane"/>
    <property type="evidence" value="ECO:0007669"/>
    <property type="project" value="InterPro"/>
</dbReference>
<feature type="transmembrane region" description="Helical" evidence="3">
    <location>
        <begin position="408"/>
        <end position="427"/>
    </location>
</feature>
<sequence length="519" mass="57918">MDMVIILGLWKRDKNNAKNKSVANGEKSEAGSISSTLSKNIDLFRNIFRDDDTFIVRNVENQNNKSIKCCILFMEEMIDTTVVSENILRPIMQDNNLKNNNDILNQFQNRVITSDNIKKSSDVNLLTNSILKGDTVLLLEDSSEALIISSIGVKSRAIQEPESEKLIRGPREGFTEPLMINLSLLRKRLETPDLKFKFINLGTKTNTKICICYLNSLVNRKILNEVETRLKSIKIDGVLAGGYIGELINDEPYSPFKTVGSTERPDVVVGKLLEGRIAIIVDGTPVALTAPHLFIEYFQVNEDYYINYYFSSISRMLRILGFILTVSVPAIYVALMTFHQEMIPTPLLISISAARQGVPFPTIVEIMLLLIVFEILRETGTRMPTNIGQALSIVGALVLGQASVQAKIVSAPIVIVVAISGITSLMIPKIQGAAIILRVIFLLLAAFLGFYGLIFGITGALLHLCEMRSFGVPYLLYLTSMNPYDLKDTIIRAPLWNMKKRPKLISTDNMVRQAIGRKK</sequence>
<evidence type="ECO:0000256" key="3">
    <source>
        <dbReference type="SAM" id="Phobius"/>
    </source>
</evidence>
<feature type="transmembrane region" description="Helical" evidence="3">
    <location>
        <begin position="383"/>
        <end position="402"/>
    </location>
</feature>
<proteinExistence type="inferred from homology"/>
<dbReference type="OrthoDB" id="9772630at2"/>
<organism evidence="4 5">
    <name type="scientific">Ruminiclostridium papyrosolvens C7</name>
    <dbReference type="NCBI Taxonomy" id="1330534"/>
    <lineage>
        <taxon>Bacteria</taxon>
        <taxon>Bacillati</taxon>
        <taxon>Bacillota</taxon>
        <taxon>Clostridia</taxon>
        <taxon>Eubacteriales</taxon>
        <taxon>Oscillospiraceae</taxon>
        <taxon>Ruminiclostridium</taxon>
    </lineage>
</organism>
<dbReference type="PANTHER" id="PTHR22550:SF5">
    <property type="entry name" value="LEUCINE ZIPPER PROTEIN 4"/>
    <property type="match status" value="1"/>
</dbReference>
<evidence type="ECO:0000313" key="5">
    <source>
        <dbReference type="Proteomes" id="UP000016860"/>
    </source>
</evidence>
<keyword evidence="3" id="KW-1133">Transmembrane helix</keyword>
<dbReference type="InterPro" id="IPR050768">
    <property type="entry name" value="UPF0353/GerABKA_families"/>
</dbReference>
<dbReference type="RefSeq" id="WP_020815234.1">
    <property type="nucleotide sequence ID" value="NZ_ATAY01000028.1"/>
</dbReference>
<dbReference type="Pfam" id="PF03323">
    <property type="entry name" value="GerA"/>
    <property type="match status" value="1"/>
</dbReference>
<evidence type="ECO:0000313" key="4">
    <source>
        <dbReference type="EMBL" id="EPR12302.1"/>
    </source>
</evidence>
<dbReference type="InterPro" id="IPR004995">
    <property type="entry name" value="Spore_Ger"/>
</dbReference>
<protein>
    <submittedName>
        <fullName evidence="4">Spore germination protein KA</fullName>
    </submittedName>
</protein>
<feature type="transmembrane region" description="Helical" evidence="3">
    <location>
        <begin position="358"/>
        <end position="376"/>
    </location>
</feature>
<dbReference type="PANTHER" id="PTHR22550">
    <property type="entry name" value="SPORE GERMINATION PROTEIN"/>
    <property type="match status" value="1"/>
</dbReference>
<evidence type="ECO:0000256" key="2">
    <source>
        <dbReference type="ARBA" id="ARBA00023136"/>
    </source>
</evidence>
<name>U4R209_9FIRM</name>
<dbReference type="GO" id="GO:0009847">
    <property type="term" value="P:spore germination"/>
    <property type="evidence" value="ECO:0007669"/>
    <property type="project" value="InterPro"/>
</dbReference>
<dbReference type="AlphaFoldDB" id="U4R209"/>
<accession>U4R209</accession>